<proteinExistence type="predicted"/>
<protein>
    <submittedName>
        <fullName evidence="1">Uncharacterized protein</fullName>
    </submittedName>
</protein>
<reference evidence="1 2" key="1">
    <citation type="submission" date="2024-01" db="EMBL/GenBank/DDBJ databases">
        <title>Complete genome of Cladobotryum mycophilum ATHUM6906.</title>
        <authorList>
            <person name="Christinaki A.C."/>
            <person name="Myridakis A.I."/>
            <person name="Kouvelis V.N."/>
        </authorList>
    </citation>
    <scope>NUCLEOTIDE SEQUENCE [LARGE SCALE GENOMIC DNA]</scope>
    <source>
        <strain evidence="1 2">ATHUM6906</strain>
    </source>
</reference>
<dbReference type="Proteomes" id="UP001338125">
    <property type="component" value="Unassembled WGS sequence"/>
</dbReference>
<organism evidence="1 2">
    <name type="scientific">Cladobotryum mycophilum</name>
    <dbReference type="NCBI Taxonomy" id="491253"/>
    <lineage>
        <taxon>Eukaryota</taxon>
        <taxon>Fungi</taxon>
        <taxon>Dikarya</taxon>
        <taxon>Ascomycota</taxon>
        <taxon>Pezizomycotina</taxon>
        <taxon>Sordariomycetes</taxon>
        <taxon>Hypocreomycetidae</taxon>
        <taxon>Hypocreales</taxon>
        <taxon>Hypocreaceae</taxon>
        <taxon>Cladobotryum</taxon>
    </lineage>
</organism>
<evidence type="ECO:0000313" key="2">
    <source>
        <dbReference type="Proteomes" id="UP001338125"/>
    </source>
</evidence>
<gene>
    <name evidence="1" type="ORF">PT974_08212</name>
</gene>
<comment type="caution">
    <text evidence="1">The sequence shown here is derived from an EMBL/GenBank/DDBJ whole genome shotgun (WGS) entry which is preliminary data.</text>
</comment>
<accession>A0ABR0SCR9</accession>
<sequence length="75" mass="8466">MAYSSRWLEELAPHHDDNGALSPNKITRSPREWLFPKGLLGAPSTPLAKKVQCTLALWLVPPCIPPWNFCVERGR</sequence>
<keyword evidence="2" id="KW-1185">Reference proteome</keyword>
<name>A0ABR0SCR9_9HYPO</name>
<evidence type="ECO:0000313" key="1">
    <source>
        <dbReference type="EMBL" id="KAK5989949.1"/>
    </source>
</evidence>
<dbReference type="EMBL" id="JAVFKD010000014">
    <property type="protein sequence ID" value="KAK5989949.1"/>
    <property type="molecule type" value="Genomic_DNA"/>
</dbReference>